<evidence type="ECO:0000313" key="1">
    <source>
        <dbReference type="EMBL" id="KTB34771.1"/>
    </source>
</evidence>
<gene>
    <name evidence="1" type="ORF">WG66_12664</name>
</gene>
<reference evidence="1 2" key="1">
    <citation type="submission" date="2015-12" db="EMBL/GenBank/DDBJ databases">
        <title>Draft genome sequence of Moniliophthora roreri, the causal agent of frosty pod rot of cacao.</title>
        <authorList>
            <person name="Aime M.C."/>
            <person name="Diaz-Valderrama J.R."/>
            <person name="Kijpornyongpan T."/>
            <person name="Phillips-Mora W."/>
        </authorList>
    </citation>
    <scope>NUCLEOTIDE SEQUENCE [LARGE SCALE GENOMIC DNA]</scope>
    <source>
        <strain evidence="1 2">MCA 2952</strain>
    </source>
</reference>
<dbReference type="EMBL" id="LATX01002039">
    <property type="protein sequence ID" value="KTB34771.1"/>
    <property type="molecule type" value="Genomic_DNA"/>
</dbReference>
<proteinExistence type="predicted"/>
<organism evidence="1 2">
    <name type="scientific">Moniliophthora roreri</name>
    <name type="common">Frosty pod rot fungus</name>
    <name type="synonym">Monilia roreri</name>
    <dbReference type="NCBI Taxonomy" id="221103"/>
    <lineage>
        <taxon>Eukaryota</taxon>
        <taxon>Fungi</taxon>
        <taxon>Dikarya</taxon>
        <taxon>Basidiomycota</taxon>
        <taxon>Agaricomycotina</taxon>
        <taxon>Agaricomycetes</taxon>
        <taxon>Agaricomycetidae</taxon>
        <taxon>Agaricales</taxon>
        <taxon>Marasmiineae</taxon>
        <taxon>Marasmiaceae</taxon>
        <taxon>Moniliophthora</taxon>
    </lineage>
</organism>
<evidence type="ECO:0000313" key="2">
    <source>
        <dbReference type="Proteomes" id="UP000054988"/>
    </source>
</evidence>
<sequence length="219" mass="23573">MSMLTDKILKISSFFSQVLPEAPSLIPTTDSLTMDCHILSAGPADSYPFERVEESRPSTTGNTDDFSWTGLSNGQVIAAQRPGYGQNMLNGPYATSYGFMSSSELRSYDCMGMATGPSVSDLQSGSEHPALQSLESAAAPYAPQFHDANGASLISGSASDPGRWYNTIYPLFTSDSTESVPGPLNAQPRVIKKVIATECVMHWFPAVSGYIHQEPQSEE</sequence>
<protein>
    <submittedName>
        <fullName evidence="1">Uncharacterized protein</fullName>
    </submittedName>
</protein>
<accession>A0A0W0FEQ1</accession>
<name>A0A0W0FEQ1_MONRR</name>
<dbReference type="Proteomes" id="UP000054988">
    <property type="component" value="Unassembled WGS sequence"/>
</dbReference>
<comment type="caution">
    <text evidence="1">The sequence shown here is derived from an EMBL/GenBank/DDBJ whole genome shotgun (WGS) entry which is preliminary data.</text>
</comment>
<dbReference type="AlphaFoldDB" id="A0A0W0FEQ1"/>